<keyword evidence="2" id="KW-1185">Reference proteome</keyword>
<dbReference type="STRING" id="268475.A0A0V1HH12"/>
<dbReference type="EMBL" id="JYDP01000065">
    <property type="protein sequence ID" value="KRZ10011.1"/>
    <property type="molecule type" value="Genomic_DNA"/>
</dbReference>
<comment type="caution">
    <text evidence="1">The sequence shown here is derived from an EMBL/GenBank/DDBJ whole genome shotgun (WGS) entry which is preliminary data.</text>
</comment>
<evidence type="ECO:0000313" key="2">
    <source>
        <dbReference type="Proteomes" id="UP000055024"/>
    </source>
</evidence>
<evidence type="ECO:0000313" key="1">
    <source>
        <dbReference type="EMBL" id="KRZ10011.1"/>
    </source>
</evidence>
<gene>
    <name evidence="1" type="ORF">T11_11676</name>
</gene>
<dbReference type="Proteomes" id="UP000055024">
    <property type="component" value="Unassembled WGS sequence"/>
</dbReference>
<protein>
    <submittedName>
        <fullName evidence="1">Uncharacterized protein</fullName>
    </submittedName>
</protein>
<organism evidence="1 2">
    <name type="scientific">Trichinella zimbabwensis</name>
    <dbReference type="NCBI Taxonomy" id="268475"/>
    <lineage>
        <taxon>Eukaryota</taxon>
        <taxon>Metazoa</taxon>
        <taxon>Ecdysozoa</taxon>
        <taxon>Nematoda</taxon>
        <taxon>Enoplea</taxon>
        <taxon>Dorylaimia</taxon>
        <taxon>Trichinellida</taxon>
        <taxon>Trichinellidae</taxon>
        <taxon>Trichinella</taxon>
    </lineage>
</organism>
<accession>A0A0V1HH12</accession>
<proteinExistence type="predicted"/>
<name>A0A0V1HH12_9BILA</name>
<dbReference type="OrthoDB" id="10500789at2759"/>
<sequence>MSSSYHMIIYRNQACQASNSPLSTRVVAAKRKAQKLPDINSFLTTSLQLAELKMRATGTIRPYHTNGAVKIMLPDKELMKEK</sequence>
<reference evidence="1 2" key="1">
    <citation type="submission" date="2015-01" db="EMBL/GenBank/DDBJ databases">
        <title>Evolution of Trichinella species and genotypes.</title>
        <authorList>
            <person name="Korhonen P.K."/>
            <person name="Edoardo P."/>
            <person name="Giuseppe L.R."/>
            <person name="Gasser R.B."/>
        </authorList>
    </citation>
    <scope>NUCLEOTIDE SEQUENCE [LARGE SCALE GENOMIC DNA]</scope>
    <source>
        <strain evidence="1">ISS1029</strain>
    </source>
</reference>
<dbReference type="AlphaFoldDB" id="A0A0V1HH12"/>